<dbReference type="OrthoDB" id="429143at2759"/>
<evidence type="ECO:0000259" key="1">
    <source>
        <dbReference type="Pfam" id="PF01266"/>
    </source>
</evidence>
<evidence type="ECO:0000313" key="3">
    <source>
        <dbReference type="Proteomes" id="UP000188320"/>
    </source>
</evidence>
<dbReference type="EMBL" id="LSSK01000960">
    <property type="protein sequence ID" value="OMH81155.1"/>
    <property type="molecule type" value="Genomic_DNA"/>
</dbReference>
<dbReference type="InterPro" id="IPR036188">
    <property type="entry name" value="FAD/NAD-bd_sf"/>
</dbReference>
<accession>A0A1R1PJJ8</accession>
<dbReference type="GO" id="GO:0005737">
    <property type="term" value="C:cytoplasm"/>
    <property type="evidence" value="ECO:0007669"/>
    <property type="project" value="TreeGrafter"/>
</dbReference>
<keyword evidence="3" id="KW-1185">Reference proteome</keyword>
<dbReference type="Proteomes" id="UP000188320">
    <property type="component" value="Unassembled WGS sequence"/>
</dbReference>
<name>A0A1R1PJJ8_ZANCU</name>
<feature type="domain" description="FAD dependent oxidoreductase" evidence="1">
    <location>
        <begin position="38"/>
        <end position="444"/>
    </location>
</feature>
<gene>
    <name evidence="2" type="ORF">AX774_g5385</name>
</gene>
<protein>
    <submittedName>
        <fullName evidence="2">Putative oxidoreductase OrdL</fullName>
    </submittedName>
</protein>
<sequence>MFTNDPGLPSKNPTQSVWLDENPLKNYKSSEKPPKFTDIVVIGSGFSGASISYHLLVDPRTKINKDARNPASHLTVTMLEAREPCGGATGRNGGHLIPSNHRDFIEDCKGGKVQEEFAVSNRLFEQIGALEVKKFIEDSEIDCEFRFRGNLQVYEDKKEFEEDLVSLKEARKWGIGGQQIYSHEDLVKEFGPNDFVGGIKIPGGQVFPAKLIWHMITKSIEQGLLLYSNTPVTKIDLASPAEVIGLALTNKPRPQGSQNVWKVTTENGDIIYTHNVVHATNAYVSHLLKEFRSHVFPVRAQVISPAPQYCTNLFDYGLSLRYGLEYAIQRDYPKGRLIFGGRRTSSKTLEVDTANDAELNPDLCRDLRNDLKTPQLGNIGNHPEIEYDLREWTGIMGFSDDVYPYVGQLLGQDGALVGGQYASVGFSGHGMPKCFRCGREVARLISESYIAPSDAVAIRNNSSSVKNTDYEYLRQMAEFSDQKATKKLDTSVWQPVGVHDIDTWDYPLPNAFKITPERMSSVNSANWANRTLIAIPDSKL</sequence>
<dbReference type="InterPro" id="IPR006076">
    <property type="entry name" value="FAD-dep_OxRdtase"/>
</dbReference>
<evidence type="ECO:0000313" key="2">
    <source>
        <dbReference type="EMBL" id="OMH81155.1"/>
    </source>
</evidence>
<dbReference type="SUPFAM" id="SSF51971">
    <property type="entry name" value="Nucleotide-binding domain"/>
    <property type="match status" value="1"/>
</dbReference>
<comment type="caution">
    <text evidence="2">The sequence shown here is derived from an EMBL/GenBank/DDBJ whole genome shotgun (WGS) entry which is preliminary data.</text>
</comment>
<dbReference type="PANTHER" id="PTHR13847">
    <property type="entry name" value="SARCOSINE DEHYDROGENASE-RELATED"/>
    <property type="match status" value="1"/>
</dbReference>
<dbReference type="PANTHER" id="PTHR13847:SF260">
    <property type="entry name" value="FAD DEPENDENT OXIDOREDUCTASE DOMAIN-CONTAINING PROTEIN"/>
    <property type="match status" value="1"/>
</dbReference>
<dbReference type="Gene3D" id="3.30.9.10">
    <property type="entry name" value="D-Amino Acid Oxidase, subunit A, domain 2"/>
    <property type="match status" value="1"/>
</dbReference>
<reference evidence="3" key="1">
    <citation type="submission" date="2017-01" db="EMBL/GenBank/DDBJ databases">
        <authorList>
            <person name="Wang Y."/>
            <person name="White M."/>
            <person name="Kvist S."/>
            <person name="Moncalvo J.-M."/>
        </authorList>
    </citation>
    <scope>NUCLEOTIDE SEQUENCE [LARGE SCALE GENOMIC DNA]</scope>
    <source>
        <strain evidence="3">COL-18-3</strain>
    </source>
</reference>
<proteinExistence type="predicted"/>
<organism evidence="2 3">
    <name type="scientific">Zancudomyces culisetae</name>
    <name type="common">Gut fungus</name>
    <name type="synonym">Smittium culisetae</name>
    <dbReference type="NCBI Taxonomy" id="1213189"/>
    <lineage>
        <taxon>Eukaryota</taxon>
        <taxon>Fungi</taxon>
        <taxon>Fungi incertae sedis</taxon>
        <taxon>Zoopagomycota</taxon>
        <taxon>Kickxellomycotina</taxon>
        <taxon>Harpellomycetes</taxon>
        <taxon>Harpellales</taxon>
        <taxon>Legeriomycetaceae</taxon>
        <taxon>Zancudomyces</taxon>
    </lineage>
</organism>
<dbReference type="AlphaFoldDB" id="A0A1R1PJJ8"/>
<dbReference type="Gene3D" id="3.50.50.60">
    <property type="entry name" value="FAD/NAD(P)-binding domain"/>
    <property type="match status" value="1"/>
</dbReference>
<dbReference type="Pfam" id="PF01266">
    <property type="entry name" value="DAO"/>
    <property type="match status" value="1"/>
</dbReference>